<evidence type="ECO:0000313" key="2">
    <source>
        <dbReference type="EMBL" id="WWC66368.1"/>
    </source>
</evidence>
<organism evidence="2 3">
    <name type="scientific">Kwoniella pini CBS 10737</name>
    <dbReference type="NCBI Taxonomy" id="1296096"/>
    <lineage>
        <taxon>Eukaryota</taxon>
        <taxon>Fungi</taxon>
        <taxon>Dikarya</taxon>
        <taxon>Basidiomycota</taxon>
        <taxon>Agaricomycotina</taxon>
        <taxon>Tremellomycetes</taxon>
        <taxon>Tremellales</taxon>
        <taxon>Cryptococcaceae</taxon>
        <taxon>Kwoniella</taxon>
    </lineage>
</organism>
<accession>A0AAJ8MM45</accession>
<dbReference type="RefSeq" id="XP_070058264.1">
    <property type="nucleotide sequence ID" value="XM_070202163.1"/>
</dbReference>
<feature type="chain" id="PRO_5042484690" description="WSC domain-containing protein" evidence="1">
    <location>
        <begin position="20"/>
        <end position="232"/>
    </location>
</feature>
<evidence type="ECO:0000313" key="3">
    <source>
        <dbReference type="Proteomes" id="UP000094020"/>
    </source>
</evidence>
<dbReference type="GeneID" id="30169425"/>
<keyword evidence="1" id="KW-0732">Signal</keyword>
<protein>
    <recommendedName>
        <fullName evidence="4">WSC domain-containing protein</fullName>
    </recommendedName>
</protein>
<gene>
    <name evidence="2" type="ORF">I206_100269</name>
</gene>
<dbReference type="Proteomes" id="UP000094020">
    <property type="component" value="Chromosome 1"/>
</dbReference>
<evidence type="ECO:0000256" key="1">
    <source>
        <dbReference type="SAM" id="SignalP"/>
    </source>
</evidence>
<proteinExistence type="predicted"/>
<dbReference type="AlphaFoldDB" id="A0AAJ8MM45"/>
<feature type="signal peptide" evidence="1">
    <location>
        <begin position="1"/>
        <end position="19"/>
    </location>
</feature>
<dbReference type="EMBL" id="CP144519">
    <property type="protein sequence ID" value="WWC66368.1"/>
    <property type="molecule type" value="Genomic_DNA"/>
</dbReference>
<keyword evidence="3" id="KW-1185">Reference proteome</keyword>
<reference evidence="2" key="2">
    <citation type="submission" date="2024-02" db="EMBL/GenBank/DDBJ databases">
        <title>Comparative genomics of Cryptococcus and Kwoniella reveals pathogenesis evolution and contrasting modes of karyotype evolution via chromosome fusion or intercentromeric recombination.</title>
        <authorList>
            <person name="Coelho M.A."/>
            <person name="David-Palma M."/>
            <person name="Shea T."/>
            <person name="Bowers K."/>
            <person name="McGinley-Smith S."/>
            <person name="Mohammad A.W."/>
            <person name="Gnirke A."/>
            <person name="Yurkov A.M."/>
            <person name="Nowrousian M."/>
            <person name="Sun S."/>
            <person name="Cuomo C.A."/>
            <person name="Heitman J."/>
        </authorList>
    </citation>
    <scope>NUCLEOTIDE SEQUENCE</scope>
    <source>
        <strain evidence="2">CBS 10737</strain>
    </source>
</reference>
<dbReference type="KEGG" id="kpin:30169425"/>
<reference evidence="2" key="1">
    <citation type="submission" date="2013-07" db="EMBL/GenBank/DDBJ databases">
        <authorList>
            <consortium name="The Broad Institute Genome Sequencing Platform"/>
            <person name="Cuomo C."/>
            <person name="Litvintseva A."/>
            <person name="Chen Y."/>
            <person name="Heitman J."/>
            <person name="Sun S."/>
            <person name="Springer D."/>
            <person name="Dromer F."/>
            <person name="Young S.K."/>
            <person name="Zeng Q."/>
            <person name="Gargeya S."/>
            <person name="Fitzgerald M."/>
            <person name="Abouelleil A."/>
            <person name="Alvarado L."/>
            <person name="Berlin A.M."/>
            <person name="Chapman S.B."/>
            <person name="Dewar J."/>
            <person name="Goldberg J."/>
            <person name="Griggs A."/>
            <person name="Gujja S."/>
            <person name="Hansen M."/>
            <person name="Howarth C."/>
            <person name="Imamovic A."/>
            <person name="Larimer J."/>
            <person name="McCowan C."/>
            <person name="Murphy C."/>
            <person name="Pearson M."/>
            <person name="Priest M."/>
            <person name="Roberts A."/>
            <person name="Saif S."/>
            <person name="Shea T."/>
            <person name="Sykes S."/>
            <person name="Wortman J."/>
            <person name="Nusbaum C."/>
            <person name="Birren B."/>
        </authorList>
    </citation>
    <scope>NUCLEOTIDE SEQUENCE</scope>
    <source>
        <strain evidence="2">CBS 10737</strain>
    </source>
</reference>
<sequence>MRFLLSIVYQLIILPSIIAHQRLFQPSYTSVNVDYLAHQNEYSVPEPSYIQFIGCITFSGFQQLLIQHGVKGIEIPTRDGCILLCRNDQPFGLAYFSPHSKSCYCAPKEEHPLIEWVAKGLDAEGNCGGLDDVSVDYLNIPWIFHGCYTSLWSAPYHSEIVYDPVYCVESCQSSDGSLAMLPKLEEHGWLCACFREPTEGVLGRQCGPGVWQGYHREWINVDGSSEYTFYIS</sequence>
<name>A0AAJ8MM45_9TREE</name>
<evidence type="ECO:0008006" key="4">
    <source>
        <dbReference type="Google" id="ProtNLM"/>
    </source>
</evidence>